<name>A0ABD1PQY9_9LAMI</name>
<gene>
    <name evidence="1" type="ORF">Adt_42184</name>
</gene>
<dbReference type="PANTHER" id="PTHR47365:SF2">
    <property type="entry name" value="KELCH-LIKE PROTEIN 23"/>
    <property type="match status" value="1"/>
</dbReference>
<evidence type="ECO:0000313" key="2">
    <source>
        <dbReference type="Proteomes" id="UP001604336"/>
    </source>
</evidence>
<sequence length="398" mass="45643">MYYISHSNPHRSFPRLHTRKIPVITAVSRHPSPRPMDSLSPLETSSTDCCRIYVAFCAKYPNGKMCNFIECYYTSNNSWHRVTSIPGLDENQVLKDFAMVSLGDYIYIIGGRLCLKVLDPETDNVKEIDLRLLPWVRRYNVRTDKWEVCAPLSIPRFDFACTVCDRKIYVAGGQNVLGRAKGISSAEFYDPALDEWKSLANMSTMRYKCVGVTWQEKIHVVGGFAHKGNVDRIQGPYTMTRSSAEIYDPQRDKWDFITRMWELDVPPYQIVAVNGKLYSSGDCFKPWKGHIEAYDEKQNIWNEVGGSNLNCLSQNSNPDVKEPDWPSMQMLYFTMAPVGNRLYFMAGYRTPRDASRMRSEVHVFDTSANGDGWRTFEPIVEESEKELCARCCVLKQGS</sequence>
<dbReference type="Gene3D" id="2.120.10.80">
    <property type="entry name" value="Kelch-type beta propeller"/>
    <property type="match status" value="2"/>
</dbReference>
<dbReference type="InterPro" id="IPR015915">
    <property type="entry name" value="Kelch-typ_b-propeller"/>
</dbReference>
<dbReference type="InterPro" id="IPR006652">
    <property type="entry name" value="Kelch_1"/>
</dbReference>
<organism evidence="1 2">
    <name type="scientific">Abeliophyllum distichum</name>
    <dbReference type="NCBI Taxonomy" id="126358"/>
    <lineage>
        <taxon>Eukaryota</taxon>
        <taxon>Viridiplantae</taxon>
        <taxon>Streptophyta</taxon>
        <taxon>Embryophyta</taxon>
        <taxon>Tracheophyta</taxon>
        <taxon>Spermatophyta</taxon>
        <taxon>Magnoliopsida</taxon>
        <taxon>eudicotyledons</taxon>
        <taxon>Gunneridae</taxon>
        <taxon>Pentapetalae</taxon>
        <taxon>asterids</taxon>
        <taxon>lamiids</taxon>
        <taxon>Lamiales</taxon>
        <taxon>Oleaceae</taxon>
        <taxon>Forsythieae</taxon>
        <taxon>Abeliophyllum</taxon>
    </lineage>
</organism>
<dbReference type="Proteomes" id="UP001604336">
    <property type="component" value="Unassembled WGS sequence"/>
</dbReference>
<comment type="caution">
    <text evidence="1">The sequence shown here is derived from an EMBL/GenBank/DDBJ whole genome shotgun (WGS) entry which is preliminary data.</text>
</comment>
<reference evidence="2" key="1">
    <citation type="submission" date="2024-07" db="EMBL/GenBank/DDBJ databases">
        <title>Two chromosome-level genome assemblies of Korean endemic species Abeliophyllum distichum and Forsythia ovata (Oleaceae).</title>
        <authorList>
            <person name="Jang H."/>
        </authorList>
    </citation>
    <scope>NUCLEOTIDE SEQUENCE [LARGE SCALE GENOMIC DNA]</scope>
</reference>
<proteinExistence type="predicted"/>
<keyword evidence="2" id="KW-1185">Reference proteome</keyword>
<dbReference type="SUPFAM" id="SSF117281">
    <property type="entry name" value="Kelch motif"/>
    <property type="match status" value="1"/>
</dbReference>
<evidence type="ECO:0000313" key="1">
    <source>
        <dbReference type="EMBL" id="KAL2466333.1"/>
    </source>
</evidence>
<dbReference type="AlphaFoldDB" id="A0ABD1PQY9"/>
<dbReference type="SMART" id="SM00612">
    <property type="entry name" value="Kelch"/>
    <property type="match status" value="2"/>
</dbReference>
<dbReference type="Pfam" id="PF01344">
    <property type="entry name" value="Kelch_1"/>
    <property type="match status" value="1"/>
</dbReference>
<accession>A0ABD1PQY9</accession>
<dbReference type="EMBL" id="JBFOLK010000013">
    <property type="protein sequence ID" value="KAL2466333.1"/>
    <property type="molecule type" value="Genomic_DNA"/>
</dbReference>
<dbReference type="PANTHER" id="PTHR47365">
    <property type="entry name" value="PLANT PROTEIN, PUTATIVE-RELATED"/>
    <property type="match status" value="1"/>
</dbReference>
<protein>
    <submittedName>
        <fullName evidence="1">F-box/kelch-repeat protein</fullName>
    </submittedName>
</protein>